<sequence>MPRSRDRDDKRGLRPRTDRKRKAESSPTAKAHKSKKAEPEEEVDLDFTTREVRPYERPSTRGLVITELANVPSDWNWTDYDIPEDDIEANIQRCKDRIEDGIMPQWWQNKLVYLEEDRAAIQRMIASEPEGLDLAVVARLKTLEFIQKSLVKKGDEYNQMKNVKAIMKHYREQSSTGFTWNYGKVTYWADGAPISEVPEVFDWKRFRKLSDIYLDECRSAKNPNPQTGIWVEGGQNPGPHMSMVVWPVPRYIGIPSPGFGRAQKYNLSLRIPGSARQMEWTFTDDTGCSKTLIYKDDLERLLQISNGRRPLFLDESVYITANGNITTPTVELECCLTSGTTEFTPWVATEISIANYRRPAGVPRLAGPFIREMVYTATAPDGLSRLYIAKNKTVLTRAPFPSVDLDQATVPVQTVPVPGDAPGAQWRNLMRVINTIPPPPPM</sequence>
<feature type="compositionally biased region" description="Basic and acidic residues" evidence="1">
    <location>
        <begin position="1"/>
        <end position="24"/>
    </location>
</feature>
<name>A0A9W9F4R4_9EURO</name>
<dbReference type="OrthoDB" id="4326688at2759"/>
<reference evidence="2" key="1">
    <citation type="submission" date="2022-11" db="EMBL/GenBank/DDBJ databases">
        <authorList>
            <person name="Petersen C."/>
        </authorList>
    </citation>
    <scope>NUCLEOTIDE SEQUENCE</scope>
    <source>
        <strain evidence="2">IBT 30069</strain>
    </source>
</reference>
<keyword evidence="3" id="KW-1185">Reference proteome</keyword>
<evidence type="ECO:0000313" key="3">
    <source>
        <dbReference type="Proteomes" id="UP001149165"/>
    </source>
</evidence>
<accession>A0A9W9F4R4</accession>
<protein>
    <submittedName>
        <fullName evidence="2">Uncharacterized protein</fullName>
    </submittedName>
</protein>
<feature type="region of interest" description="Disordered" evidence="1">
    <location>
        <begin position="1"/>
        <end position="45"/>
    </location>
</feature>
<dbReference type="EMBL" id="JAPQKH010000006">
    <property type="protein sequence ID" value="KAJ5093561.1"/>
    <property type="molecule type" value="Genomic_DNA"/>
</dbReference>
<gene>
    <name evidence="2" type="ORF">N7456_009422</name>
</gene>
<evidence type="ECO:0000313" key="2">
    <source>
        <dbReference type="EMBL" id="KAJ5093561.1"/>
    </source>
</evidence>
<reference evidence="2" key="2">
    <citation type="journal article" date="2023" name="IMA Fungus">
        <title>Comparative genomic study of the Penicillium genus elucidates a diverse pangenome and 15 lateral gene transfer events.</title>
        <authorList>
            <person name="Petersen C."/>
            <person name="Sorensen T."/>
            <person name="Nielsen M.R."/>
            <person name="Sondergaard T.E."/>
            <person name="Sorensen J.L."/>
            <person name="Fitzpatrick D.A."/>
            <person name="Frisvad J.C."/>
            <person name="Nielsen K.L."/>
        </authorList>
    </citation>
    <scope>NUCLEOTIDE SEQUENCE</scope>
    <source>
        <strain evidence="2">IBT 30069</strain>
    </source>
</reference>
<dbReference type="AlphaFoldDB" id="A0A9W9F4R4"/>
<comment type="caution">
    <text evidence="2">The sequence shown here is derived from an EMBL/GenBank/DDBJ whole genome shotgun (WGS) entry which is preliminary data.</text>
</comment>
<evidence type="ECO:0000256" key="1">
    <source>
        <dbReference type="SAM" id="MobiDB-lite"/>
    </source>
</evidence>
<dbReference type="Proteomes" id="UP001149165">
    <property type="component" value="Unassembled WGS sequence"/>
</dbReference>
<proteinExistence type="predicted"/>
<organism evidence="2 3">
    <name type="scientific">Penicillium angulare</name>
    <dbReference type="NCBI Taxonomy" id="116970"/>
    <lineage>
        <taxon>Eukaryota</taxon>
        <taxon>Fungi</taxon>
        <taxon>Dikarya</taxon>
        <taxon>Ascomycota</taxon>
        <taxon>Pezizomycotina</taxon>
        <taxon>Eurotiomycetes</taxon>
        <taxon>Eurotiomycetidae</taxon>
        <taxon>Eurotiales</taxon>
        <taxon>Aspergillaceae</taxon>
        <taxon>Penicillium</taxon>
    </lineage>
</organism>